<dbReference type="AlphaFoldDB" id="A0A1I4X5X0"/>
<sequence>MFNQKSTITSTRKLEKEKMSCNALTGKPEEHTGEMNEISKSHPR</sequence>
<gene>
    <name evidence="2" type="ORF">SAMN05421863_11353</name>
</gene>
<dbReference type="Proteomes" id="UP000183287">
    <property type="component" value="Unassembled WGS sequence"/>
</dbReference>
<feature type="region of interest" description="Disordered" evidence="1">
    <location>
        <begin position="1"/>
        <end position="44"/>
    </location>
</feature>
<proteinExistence type="predicted"/>
<reference evidence="3" key="1">
    <citation type="submission" date="2016-10" db="EMBL/GenBank/DDBJ databases">
        <authorList>
            <person name="Varghese N."/>
            <person name="Submissions S."/>
        </authorList>
    </citation>
    <scope>NUCLEOTIDE SEQUENCE [LARGE SCALE GENOMIC DNA]</scope>
    <source>
        <strain evidence="3">Nm44</strain>
    </source>
</reference>
<organism evidence="2 3">
    <name type="scientific">Nitrosomonas communis</name>
    <dbReference type="NCBI Taxonomy" id="44574"/>
    <lineage>
        <taxon>Bacteria</taxon>
        <taxon>Pseudomonadati</taxon>
        <taxon>Pseudomonadota</taxon>
        <taxon>Betaproteobacteria</taxon>
        <taxon>Nitrosomonadales</taxon>
        <taxon>Nitrosomonadaceae</taxon>
        <taxon>Nitrosomonas</taxon>
    </lineage>
</organism>
<keyword evidence="3" id="KW-1185">Reference proteome</keyword>
<accession>A0A1I4X5X0</accession>
<evidence type="ECO:0000313" key="3">
    <source>
        <dbReference type="Proteomes" id="UP000183287"/>
    </source>
</evidence>
<protein>
    <submittedName>
        <fullName evidence="2">Uncharacterized protein</fullName>
    </submittedName>
</protein>
<evidence type="ECO:0000313" key="2">
    <source>
        <dbReference type="EMBL" id="SFN20923.1"/>
    </source>
</evidence>
<evidence type="ECO:0000256" key="1">
    <source>
        <dbReference type="SAM" id="MobiDB-lite"/>
    </source>
</evidence>
<name>A0A1I4X5X0_9PROT</name>
<feature type="compositionally biased region" description="Polar residues" evidence="1">
    <location>
        <begin position="1"/>
        <end position="11"/>
    </location>
</feature>
<feature type="compositionally biased region" description="Basic and acidic residues" evidence="1">
    <location>
        <begin position="27"/>
        <end position="44"/>
    </location>
</feature>
<dbReference type="EMBL" id="FOUB01000135">
    <property type="protein sequence ID" value="SFN20923.1"/>
    <property type="molecule type" value="Genomic_DNA"/>
</dbReference>